<evidence type="ECO:0000256" key="7">
    <source>
        <dbReference type="ARBA" id="ARBA00023136"/>
    </source>
</evidence>
<feature type="compositionally biased region" description="Basic and acidic residues" evidence="8">
    <location>
        <begin position="96"/>
        <end position="116"/>
    </location>
</feature>
<dbReference type="Pfam" id="PF00078">
    <property type="entry name" value="RVT_1"/>
    <property type="match status" value="1"/>
</dbReference>
<feature type="region of interest" description="Disordered" evidence="8">
    <location>
        <begin position="937"/>
        <end position="981"/>
    </location>
</feature>
<evidence type="ECO:0000259" key="11">
    <source>
        <dbReference type="PROSITE" id="PS50878"/>
    </source>
</evidence>
<keyword evidence="5 9" id="KW-1133">Transmembrane helix</keyword>
<evidence type="ECO:0000259" key="10">
    <source>
        <dbReference type="PROSITE" id="PS50850"/>
    </source>
</evidence>
<dbReference type="PANTHER" id="PTHR23501:SF177">
    <property type="entry name" value="MAJOR FACILITATOR SUPERFAMILY (MFS) PROFILE DOMAIN-CONTAINING PROTEIN-RELATED"/>
    <property type="match status" value="1"/>
</dbReference>
<name>Q2GUM8_CHAGB</name>
<feature type="region of interest" description="Disordered" evidence="8">
    <location>
        <begin position="1447"/>
        <end position="1467"/>
    </location>
</feature>
<feature type="transmembrane region" description="Helical" evidence="9">
    <location>
        <begin position="221"/>
        <end position="240"/>
    </location>
</feature>
<dbReference type="VEuPathDB" id="FungiDB:CHGG_08326"/>
<feature type="transmembrane region" description="Helical" evidence="9">
    <location>
        <begin position="484"/>
        <end position="502"/>
    </location>
</feature>
<dbReference type="InParanoid" id="Q2GUM8"/>
<keyword evidence="7 9" id="KW-0472">Membrane</keyword>
<keyword evidence="13" id="KW-1185">Reference proteome</keyword>
<dbReference type="InterPro" id="IPR020846">
    <property type="entry name" value="MFS_dom"/>
</dbReference>
<protein>
    <recommendedName>
        <fullName evidence="14">Major facilitator superfamily (MFS) profile domain-containing protein</fullName>
    </recommendedName>
</protein>
<feature type="transmembrane region" description="Helical" evidence="9">
    <location>
        <begin position="419"/>
        <end position="440"/>
    </location>
</feature>
<feature type="domain" description="Reverse transcriptase" evidence="11">
    <location>
        <begin position="1013"/>
        <end position="1294"/>
    </location>
</feature>
<dbReference type="InterPro" id="IPR043502">
    <property type="entry name" value="DNA/RNA_pol_sf"/>
</dbReference>
<evidence type="ECO:0000256" key="5">
    <source>
        <dbReference type="ARBA" id="ARBA00022989"/>
    </source>
</evidence>
<dbReference type="SUPFAM" id="SSF56672">
    <property type="entry name" value="DNA/RNA polymerases"/>
    <property type="match status" value="1"/>
</dbReference>
<dbReference type="Pfam" id="PF07690">
    <property type="entry name" value="MFS_1"/>
    <property type="match status" value="1"/>
</dbReference>
<evidence type="ECO:0000256" key="3">
    <source>
        <dbReference type="ARBA" id="ARBA00022448"/>
    </source>
</evidence>
<evidence type="ECO:0000256" key="1">
    <source>
        <dbReference type="ARBA" id="ARBA00004141"/>
    </source>
</evidence>
<dbReference type="Gene3D" id="1.20.1250.20">
    <property type="entry name" value="MFS general substrate transporter like domains"/>
    <property type="match status" value="1"/>
</dbReference>
<dbReference type="InterPro" id="IPR000477">
    <property type="entry name" value="RT_dom"/>
</dbReference>
<feature type="compositionally biased region" description="Basic residues" evidence="8">
    <location>
        <begin position="1449"/>
        <end position="1458"/>
    </location>
</feature>
<feature type="transmembrane region" description="Helical" evidence="9">
    <location>
        <begin position="377"/>
        <end position="399"/>
    </location>
</feature>
<dbReference type="FunFam" id="1.20.1720.10:FF:000012">
    <property type="entry name" value="MFS toxin efflux pump (AflT)"/>
    <property type="match status" value="1"/>
</dbReference>
<keyword evidence="6" id="KW-0496">Mitochondrion</keyword>
<dbReference type="PROSITE" id="PS50850">
    <property type="entry name" value="MFS"/>
    <property type="match status" value="1"/>
</dbReference>
<dbReference type="CDD" id="cd01650">
    <property type="entry name" value="RT_nLTR_like"/>
    <property type="match status" value="1"/>
</dbReference>
<dbReference type="Proteomes" id="UP000001056">
    <property type="component" value="Unassembled WGS sequence"/>
</dbReference>
<evidence type="ECO:0008006" key="14">
    <source>
        <dbReference type="Google" id="ProtNLM"/>
    </source>
</evidence>
<dbReference type="GeneID" id="4393898"/>
<feature type="transmembrane region" description="Helical" evidence="9">
    <location>
        <begin position="277"/>
        <end position="297"/>
    </location>
</feature>
<dbReference type="EMBL" id="CH408033">
    <property type="protein sequence ID" value="EAQ87073.1"/>
    <property type="molecule type" value="Genomic_DNA"/>
</dbReference>
<evidence type="ECO:0000313" key="12">
    <source>
        <dbReference type="EMBL" id="EAQ87073.1"/>
    </source>
</evidence>
<accession>Q2GUM8</accession>
<feature type="transmembrane region" description="Helical" evidence="9">
    <location>
        <begin position="514"/>
        <end position="535"/>
    </location>
</feature>
<dbReference type="PROSITE" id="PS50878">
    <property type="entry name" value="RT_POL"/>
    <property type="match status" value="1"/>
</dbReference>
<dbReference type="SUPFAM" id="SSF56219">
    <property type="entry name" value="DNase I-like"/>
    <property type="match status" value="1"/>
</dbReference>
<dbReference type="GO" id="GO:0005739">
    <property type="term" value="C:mitochondrion"/>
    <property type="evidence" value="ECO:0007669"/>
    <property type="project" value="UniProtKB-SubCell"/>
</dbReference>
<dbReference type="InterPro" id="IPR036259">
    <property type="entry name" value="MFS_trans_sf"/>
</dbReference>
<dbReference type="PANTHER" id="PTHR23501">
    <property type="entry name" value="MAJOR FACILITATOR SUPERFAMILY"/>
    <property type="match status" value="1"/>
</dbReference>
<feature type="transmembrane region" description="Helical" evidence="9">
    <location>
        <begin position="547"/>
        <end position="570"/>
    </location>
</feature>
<evidence type="ECO:0000256" key="2">
    <source>
        <dbReference type="ARBA" id="ARBA00004173"/>
    </source>
</evidence>
<feature type="transmembrane region" description="Helical" evidence="9">
    <location>
        <begin position="246"/>
        <end position="270"/>
    </location>
</feature>
<proteinExistence type="predicted"/>
<evidence type="ECO:0000313" key="13">
    <source>
        <dbReference type="Proteomes" id="UP000001056"/>
    </source>
</evidence>
<dbReference type="Gene3D" id="3.60.10.10">
    <property type="entry name" value="Endonuclease/exonuclease/phosphatase"/>
    <property type="match status" value="1"/>
</dbReference>
<gene>
    <name evidence="12" type="ORF">CHGG_08326</name>
</gene>
<evidence type="ECO:0000256" key="6">
    <source>
        <dbReference type="ARBA" id="ARBA00023128"/>
    </source>
</evidence>
<dbReference type="GO" id="GO:0022857">
    <property type="term" value="F:transmembrane transporter activity"/>
    <property type="evidence" value="ECO:0007669"/>
    <property type="project" value="InterPro"/>
</dbReference>
<comment type="subcellular location">
    <subcellularLocation>
        <location evidence="1">Membrane</location>
        <topology evidence="1">Multi-pass membrane protein</topology>
    </subcellularLocation>
    <subcellularLocation>
        <location evidence="2">Mitochondrion</location>
    </subcellularLocation>
</comment>
<dbReference type="SUPFAM" id="SSF103473">
    <property type="entry name" value="MFS general substrate transporter"/>
    <property type="match status" value="2"/>
</dbReference>
<dbReference type="RefSeq" id="XP_001225982.1">
    <property type="nucleotide sequence ID" value="XM_001225981.1"/>
</dbReference>
<feature type="transmembrane region" description="Helical" evidence="9">
    <location>
        <begin position="350"/>
        <end position="371"/>
    </location>
</feature>
<keyword evidence="4 9" id="KW-0812">Transmembrane</keyword>
<evidence type="ECO:0000256" key="9">
    <source>
        <dbReference type="SAM" id="Phobius"/>
    </source>
</evidence>
<dbReference type="InterPro" id="IPR036691">
    <property type="entry name" value="Endo/exonu/phosph_ase_sf"/>
</dbReference>
<dbReference type="InterPro" id="IPR005135">
    <property type="entry name" value="Endo/exonuclease/phosphatase"/>
</dbReference>
<keyword evidence="3" id="KW-0813">Transport</keyword>
<dbReference type="OrthoDB" id="4584170at2759"/>
<evidence type="ECO:0000256" key="8">
    <source>
        <dbReference type="SAM" id="MobiDB-lite"/>
    </source>
</evidence>
<dbReference type="eggNOG" id="KOG1075">
    <property type="taxonomic scope" value="Eukaryota"/>
</dbReference>
<feature type="domain" description="Major facilitator superfamily (MFS) profile" evidence="10">
    <location>
        <begin position="156"/>
        <end position="647"/>
    </location>
</feature>
<dbReference type="CDD" id="cd17502">
    <property type="entry name" value="MFS_Azr1_MDR_like"/>
    <property type="match status" value="1"/>
</dbReference>
<feature type="region of interest" description="Disordered" evidence="8">
    <location>
        <begin position="82"/>
        <end position="116"/>
    </location>
</feature>
<feature type="compositionally biased region" description="Basic and acidic residues" evidence="8">
    <location>
        <begin position="966"/>
        <end position="981"/>
    </location>
</feature>
<dbReference type="HOGENOM" id="CLU_242590_0_0_1"/>
<feature type="transmembrane region" description="Helical" evidence="9">
    <location>
        <begin position="460"/>
        <end position="477"/>
    </location>
</feature>
<dbReference type="InterPro" id="IPR011701">
    <property type="entry name" value="MFS"/>
</dbReference>
<reference evidence="13" key="1">
    <citation type="journal article" date="2015" name="Genome Announc.">
        <title>Draft genome sequence of the cellulolytic fungus Chaetomium globosum.</title>
        <authorList>
            <person name="Cuomo C.A."/>
            <person name="Untereiner W.A."/>
            <person name="Ma L.-J."/>
            <person name="Grabherr M."/>
            <person name="Birren B.W."/>
        </authorList>
    </citation>
    <scope>NUCLEOTIDE SEQUENCE [LARGE SCALE GENOMIC DNA]</scope>
    <source>
        <strain evidence="13">ATCC 6205 / CBS 148.51 / DSM 1962 / NBRC 6347 / NRRL 1970</strain>
    </source>
</reference>
<evidence type="ECO:0000256" key="4">
    <source>
        <dbReference type="ARBA" id="ARBA00022692"/>
    </source>
</evidence>
<dbReference type="Pfam" id="PF14529">
    <property type="entry name" value="Exo_endo_phos_2"/>
    <property type="match status" value="1"/>
</dbReference>
<feature type="transmembrane region" description="Helical" evidence="9">
    <location>
        <begin position="191"/>
        <end position="209"/>
    </location>
</feature>
<dbReference type="eggNOG" id="KOG0254">
    <property type="taxonomic scope" value="Eukaryota"/>
</dbReference>
<sequence>MVAPHATAPGVSRPISCHHVLGLDSLTLPVFRPPGLPSNNIVESLGRDPVQLASSSILRNQESSVRQSWMTMSIHPDLSVGATATETEPPTLKKTQSHDTPGHLESRAPSVEKQDEKSISNDILVLPDTSLALGGEKHAVDVAETEYPGGFKLLSIILALVMGIFLASLDMTIVATAIPKITDEFHGLEKVSWYSAAFFMTNGGFQSSWGKAYRYFPLKFTFLMAIAVFELGSLICAVAPNSTALIVGRAINGLGAAGIGTGAYTIIAFVAKPSKRATYTGFVGMSFGVACVVGPLIGGVFADKVTWRWCFWINLPIGGLSALIIFFFFQPPSAAKPVHAPWRERLLQMDPVGVALVMGAIVAFMLALQYGGQTAPWNSSVVIGLLVGFLLITVAFIVWELFQGERALVVPRLFKQRAICISCFFASIFVGSYYLVIYYIPIYFQSVGNASPTMSGVYNLPLIIATTISMIMSGMLISASGLAVPIQVGGATIGVIAAGLLYTLDVDTGIEKWIGYQLLGGVGWGLAFQVPIIVGQANADPEDISSVTAMILFFQCIGGTAFVTAAQAAFVNQMIYTLPNSAPDVDPASVVTTGATLIWAAFPADQVHGIIVAYMAGIKVALGISIGGAGLGLAICLCKADLGRESRGFELWSVYNPPAGENVPRALQGQPRPSHPVVLAGDFNLKNPLWDGFGRYDRKSEDLLQLGSLWDLTIRTPRGATTRAPQGRQRGRPSTIDHFWTSENLQTVYYGEECRGKSDHYPQVLEVGEGHGPRPTQPDGWAWKKMDRERVKAESELLCKVMGLADPGPDGLPAKTRTVEGLDKAFDSLVEWLTWVAKESTPRKKASCGYSSPWWTVEVQQAAREARRAERLAKETRAEYCWEELSERLKDLARTTREARTRAWRNSLQEASEAKKPDQMWSLERWARLRSFLPPEPPRLPEFKDSSGQVTAETHDQKASALAESDADRDHGGDGKSKPLEGARLGFAPRWAFLKGVRSTVSLKCPALSGDKVPGARMVPRARFKRAKTVVLPKPGKAPPAYQTPGGYRPIALLPTLGKVIESVVARKVTQAAEVNGLLPDEQMGNRAHRSTELAVRLVVAQVQEAWRQKGAASLLQLDISGAFDTVNHTRLLATLREMGFPRWLVLWTRDWLTGREATLLFDGKTAAPTAIRAGVPQGSPLSPVLFILYISSLYRQLKDEHPHLAITGFADDTNLLVFGRNPEAHVRQLEAAWETCIRWADSRGMKFAPEKSELIHFNKGRRQWTEQVNLANPGGGTSPVKPEGSARFLGVWLDWKLNWKAHLVAVEKKLRTQSYALSRIVAKTWGMGLAKAREVYTKCIRSALAYGASSFHIPTDVGGEPAKKGITKALGKAQNKSLRIVAGAFKSTPIRNLETETWVPPLDLYLNKRLADFENRLQRPDLDDGRGGKKTAASVVLTACRKIQQRLSSRRGNRGRPRTLGPQGPTAVERAAGTVMRWTGGAVDTNRVVEEAWKARWLKERDGRAITRPADDFDHQQETLFRNETLRRHDGLSKAKSSLLIQIRTGAIGLRDFLFTRGVPEVLTPACECGEGRETAEHLVVWCLAPPLTRRWERTGIRTRRDFYSVLHGINPTTARLARRVLDWLMDSGKLPMYNLARRLELEAAA</sequence>
<dbReference type="GO" id="GO:0003824">
    <property type="term" value="F:catalytic activity"/>
    <property type="evidence" value="ECO:0007669"/>
    <property type="project" value="InterPro"/>
</dbReference>
<feature type="transmembrane region" description="Helical" evidence="9">
    <location>
        <begin position="153"/>
        <end position="179"/>
    </location>
</feature>
<dbReference type="GO" id="GO:0005886">
    <property type="term" value="C:plasma membrane"/>
    <property type="evidence" value="ECO:0007669"/>
    <property type="project" value="TreeGrafter"/>
</dbReference>
<organism evidence="12 13">
    <name type="scientific">Chaetomium globosum (strain ATCC 6205 / CBS 148.51 / DSM 1962 / NBRC 6347 / NRRL 1970)</name>
    <name type="common">Soil fungus</name>
    <dbReference type="NCBI Taxonomy" id="306901"/>
    <lineage>
        <taxon>Eukaryota</taxon>
        <taxon>Fungi</taxon>
        <taxon>Dikarya</taxon>
        <taxon>Ascomycota</taxon>
        <taxon>Pezizomycotina</taxon>
        <taxon>Sordariomycetes</taxon>
        <taxon>Sordariomycetidae</taxon>
        <taxon>Sordariales</taxon>
        <taxon>Chaetomiaceae</taxon>
        <taxon>Chaetomium</taxon>
    </lineage>
</organism>
<feature type="transmembrane region" description="Helical" evidence="9">
    <location>
        <begin position="309"/>
        <end position="329"/>
    </location>
</feature>